<comment type="caution">
    <text evidence="2">The sequence shown here is derived from an EMBL/GenBank/DDBJ whole genome shotgun (WGS) entry which is preliminary data.</text>
</comment>
<protein>
    <submittedName>
        <fullName evidence="2">Uncharacterized protein</fullName>
    </submittedName>
</protein>
<gene>
    <name evidence="2" type="ORF">E2C01_090824</name>
</gene>
<evidence type="ECO:0000256" key="1">
    <source>
        <dbReference type="SAM" id="MobiDB-lite"/>
    </source>
</evidence>
<dbReference type="Proteomes" id="UP000324222">
    <property type="component" value="Unassembled WGS sequence"/>
</dbReference>
<evidence type="ECO:0000313" key="3">
    <source>
        <dbReference type="Proteomes" id="UP000324222"/>
    </source>
</evidence>
<evidence type="ECO:0000313" key="2">
    <source>
        <dbReference type="EMBL" id="MPC95606.1"/>
    </source>
</evidence>
<proteinExistence type="predicted"/>
<organism evidence="2 3">
    <name type="scientific">Portunus trituberculatus</name>
    <name type="common">Swimming crab</name>
    <name type="synonym">Neptunus trituberculatus</name>
    <dbReference type="NCBI Taxonomy" id="210409"/>
    <lineage>
        <taxon>Eukaryota</taxon>
        <taxon>Metazoa</taxon>
        <taxon>Ecdysozoa</taxon>
        <taxon>Arthropoda</taxon>
        <taxon>Crustacea</taxon>
        <taxon>Multicrustacea</taxon>
        <taxon>Malacostraca</taxon>
        <taxon>Eumalacostraca</taxon>
        <taxon>Eucarida</taxon>
        <taxon>Decapoda</taxon>
        <taxon>Pleocyemata</taxon>
        <taxon>Brachyura</taxon>
        <taxon>Eubrachyura</taxon>
        <taxon>Portunoidea</taxon>
        <taxon>Portunidae</taxon>
        <taxon>Portuninae</taxon>
        <taxon>Portunus</taxon>
    </lineage>
</organism>
<name>A0A5B7JMT1_PORTR</name>
<dbReference type="EMBL" id="VSRR010102871">
    <property type="protein sequence ID" value="MPC95606.1"/>
    <property type="molecule type" value="Genomic_DNA"/>
</dbReference>
<accession>A0A5B7JMT1</accession>
<reference evidence="2 3" key="1">
    <citation type="submission" date="2019-05" db="EMBL/GenBank/DDBJ databases">
        <title>Another draft genome of Portunus trituberculatus and its Hox gene families provides insights of decapod evolution.</title>
        <authorList>
            <person name="Jeong J.-H."/>
            <person name="Song I."/>
            <person name="Kim S."/>
            <person name="Choi T."/>
            <person name="Kim D."/>
            <person name="Ryu S."/>
            <person name="Kim W."/>
        </authorList>
    </citation>
    <scope>NUCLEOTIDE SEQUENCE [LARGE SCALE GENOMIC DNA]</scope>
    <source>
        <tissue evidence="2">Muscle</tissue>
    </source>
</reference>
<keyword evidence="3" id="KW-1185">Reference proteome</keyword>
<feature type="region of interest" description="Disordered" evidence="1">
    <location>
        <begin position="1"/>
        <end position="21"/>
    </location>
</feature>
<dbReference type="AlphaFoldDB" id="A0A5B7JMT1"/>
<sequence>MGPDNRGRWRTMVGGKEEAARRTPDMSLLGVNKRVASVSSCLPLHTPTQDNILKRLDSHITTSQSL</sequence>